<dbReference type="InterPro" id="IPR046373">
    <property type="entry name" value="Acyl-CoA_Oxase/DH_mid-dom_sf"/>
</dbReference>
<dbReference type="SUPFAM" id="SSF47203">
    <property type="entry name" value="Acyl-CoA dehydrogenase C-terminal domain-like"/>
    <property type="match status" value="1"/>
</dbReference>
<protein>
    <submittedName>
        <fullName evidence="9">Acyl-CoA dehydrogenase</fullName>
        <ecNumber evidence="9">1.3.8.7</ecNumber>
    </submittedName>
</protein>
<dbReference type="InterPro" id="IPR006089">
    <property type="entry name" value="Acyl-CoA_DH_CS"/>
</dbReference>
<evidence type="ECO:0000256" key="3">
    <source>
        <dbReference type="ARBA" id="ARBA00022630"/>
    </source>
</evidence>
<evidence type="ECO:0000259" key="6">
    <source>
        <dbReference type="Pfam" id="PF00441"/>
    </source>
</evidence>
<keyword evidence="3 5" id="KW-0285">Flavoprotein</keyword>
<dbReference type="InterPro" id="IPR013786">
    <property type="entry name" value="AcylCoA_DH/ox_N"/>
</dbReference>
<dbReference type="InterPro" id="IPR006091">
    <property type="entry name" value="Acyl-CoA_Oxase/DH_mid-dom"/>
</dbReference>
<dbReference type="FunFam" id="1.20.140.10:FF:000012">
    <property type="entry name" value="Acyl-CoA dehydrogenase fadE12"/>
    <property type="match status" value="1"/>
</dbReference>
<dbReference type="GO" id="GO:0050660">
    <property type="term" value="F:flavin adenine dinucleotide binding"/>
    <property type="evidence" value="ECO:0007669"/>
    <property type="project" value="InterPro"/>
</dbReference>
<comment type="similarity">
    <text evidence="2 5">Belongs to the acyl-CoA dehydrogenase family.</text>
</comment>
<feature type="domain" description="Acyl-CoA dehydrogenase/oxidase C-terminal" evidence="6">
    <location>
        <begin position="234"/>
        <end position="364"/>
    </location>
</feature>
<sequence>MIKDFERLSGDLAEIRAAVGQLCDKFPASYWQEMDAERRYPEAFVDALTEAGWLSILIPEEYGGGGMGISAASVVLETINRHGGSAYAAHAQMYTMGTVLRHGSDEQRQRYLPQIADGSLRLQSFGVTEADAGSDTTQIATFADRDGDDYVINGSKVFISRYFHSDLMLLLARTTKRADVENKADGISTFIVDLRTAGDAIKASPIKTMVNHETTALFIDNLRVPAANLIGEEGKGFSYILSGLNAERILTCSGQLGGAYWFLDRAAQYANERVVFDRPIGKNQGIQFPLAQAYVELSAASAMRWRAIDLFEAGEQPGFEANSAKYLSSKAQWAAANAAMDTFGGWGMTEEYGIERKFREARLSLVAPVSNNLVMNYVATKMLRLPRSY</sequence>
<dbReference type="RefSeq" id="WP_307202176.1">
    <property type="nucleotide sequence ID" value="NZ_JAUTAN010000001.1"/>
</dbReference>
<comment type="caution">
    <text evidence="9">The sequence shown here is derived from an EMBL/GenBank/DDBJ whole genome shotgun (WGS) entry which is preliminary data.</text>
</comment>
<dbReference type="Gene3D" id="1.10.540.10">
    <property type="entry name" value="Acyl-CoA dehydrogenase/oxidase, N-terminal domain"/>
    <property type="match status" value="1"/>
</dbReference>
<gene>
    <name evidence="9" type="ORF">QE405_002977</name>
</gene>
<dbReference type="SUPFAM" id="SSF56645">
    <property type="entry name" value="Acyl-CoA dehydrogenase NM domain-like"/>
    <property type="match status" value="1"/>
</dbReference>
<accession>A0AAJ1U509</accession>
<evidence type="ECO:0000259" key="8">
    <source>
        <dbReference type="Pfam" id="PF02771"/>
    </source>
</evidence>
<dbReference type="EMBL" id="JAUTAN010000001">
    <property type="protein sequence ID" value="MDQ1105693.1"/>
    <property type="molecule type" value="Genomic_DNA"/>
</dbReference>
<dbReference type="Gene3D" id="1.20.140.10">
    <property type="entry name" value="Butyryl-CoA Dehydrogenase, subunit A, domain 3"/>
    <property type="match status" value="1"/>
</dbReference>
<dbReference type="InterPro" id="IPR037069">
    <property type="entry name" value="AcylCoA_DH/ox_N_sf"/>
</dbReference>
<organism evidence="9 10">
    <name type="scientific">Nocardioides zeae</name>
    <dbReference type="NCBI Taxonomy" id="1457234"/>
    <lineage>
        <taxon>Bacteria</taxon>
        <taxon>Bacillati</taxon>
        <taxon>Actinomycetota</taxon>
        <taxon>Actinomycetes</taxon>
        <taxon>Propionibacteriales</taxon>
        <taxon>Nocardioidaceae</taxon>
        <taxon>Nocardioides</taxon>
    </lineage>
</organism>
<evidence type="ECO:0000256" key="5">
    <source>
        <dbReference type="RuleBase" id="RU362125"/>
    </source>
</evidence>
<feature type="domain" description="Acyl-CoA oxidase/dehydrogenase middle" evidence="7">
    <location>
        <begin position="124"/>
        <end position="221"/>
    </location>
</feature>
<dbReference type="InterPro" id="IPR036250">
    <property type="entry name" value="AcylCo_DH-like_C"/>
</dbReference>
<keyword evidence="4 5" id="KW-0274">FAD</keyword>
<reference evidence="9" key="1">
    <citation type="submission" date="2023-07" db="EMBL/GenBank/DDBJ databases">
        <title>Functional and genomic diversity of the sorghum phyllosphere microbiome.</title>
        <authorList>
            <person name="Shade A."/>
        </authorList>
    </citation>
    <scope>NUCLEOTIDE SEQUENCE</scope>
    <source>
        <strain evidence="9">SORGH_AS_1067</strain>
    </source>
</reference>
<dbReference type="Pfam" id="PF00441">
    <property type="entry name" value="Acyl-CoA_dh_1"/>
    <property type="match status" value="1"/>
</dbReference>
<evidence type="ECO:0000313" key="10">
    <source>
        <dbReference type="Proteomes" id="UP001239215"/>
    </source>
</evidence>
<dbReference type="InterPro" id="IPR009075">
    <property type="entry name" value="AcylCo_DH/oxidase_C"/>
</dbReference>
<dbReference type="Pfam" id="PF02771">
    <property type="entry name" value="Acyl-CoA_dh_N"/>
    <property type="match status" value="1"/>
</dbReference>
<evidence type="ECO:0000256" key="4">
    <source>
        <dbReference type="ARBA" id="ARBA00022827"/>
    </source>
</evidence>
<evidence type="ECO:0000256" key="1">
    <source>
        <dbReference type="ARBA" id="ARBA00001974"/>
    </source>
</evidence>
<dbReference type="EC" id="1.3.8.7" evidence="9"/>
<proteinExistence type="inferred from homology"/>
<name>A0AAJ1U509_9ACTN</name>
<evidence type="ECO:0000259" key="7">
    <source>
        <dbReference type="Pfam" id="PF02770"/>
    </source>
</evidence>
<dbReference type="PANTHER" id="PTHR43884">
    <property type="entry name" value="ACYL-COA DEHYDROGENASE"/>
    <property type="match status" value="1"/>
</dbReference>
<dbReference type="GO" id="GO:0070991">
    <property type="term" value="F:medium-chain fatty acyl-CoA dehydrogenase activity"/>
    <property type="evidence" value="ECO:0007669"/>
    <property type="project" value="UniProtKB-EC"/>
</dbReference>
<evidence type="ECO:0000256" key="2">
    <source>
        <dbReference type="ARBA" id="ARBA00009347"/>
    </source>
</evidence>
<dbReference type="Proteomes" id="UP001239215">
    <property type="component" value="Unassembled WGS sequence"/>
</dbReference>
<keyword evidence="5 9" id="KW-0560">Oxidoreductase</keyword>
<dbReference type="InterPro" id="IPR009100">
    <property type="entry name" value="AcylCoA_DH/oxidase_NM_dom_sf"/>
</dbReference>
<dbReference type="Gene3D" id="2.40.110.10">
    <property type="entry name" value="Butyryl-CoA Dehydrogenase, subunit A, domain 2"/>
    <property type="match status" value="1"/>
</dbReference>
<evidence type="ECO:0000313" key="9">
    <source>
        <dbReference type="EMBL" id="MDQ1105693.1"/>
    </source>
</evidence>
<feature type="domain" description="Acyl-CoA dehydrogenase/oxidase N-terminal" evidence="8">
    <location>
        <begin position="13"/>
        <end position="118"/>
    </location>
</feature>
<dbReference type="Pfam" id="PF02770">
    <property type="entry name" value="Acyl-CoA_dh_M"/>
    <property type="match status" value="1"/>
</dbReference>
<dbReference type="PROSITE" id="PS00073">
    <property type="entry name" value="ACYL_COA_DH_2"/>
    <property type="match status" value="1"/>
</dbReference>
<dbReference type="PANTHER" id="PTHR43884:SF12">
    <property type="entry name" value="ISOVALERYL-COA DEHYDROGENASE, MITOCHONDRIAL-RELATED"/>
    <property type="match status" value="1"/>
</dbReference>
<dbReference type="AlphaFoldDB" id="A0AAJ1U509"/>
<dbReference type="FunFam" id="1.10.540.10:FF:000013">
    <property type="entry name" value="Acyl-CoA dehydrogenase"/>
    <property type="match status" value="1"/>
</dbReference>
<comment type="cofactor">
    <cofactor evidence="1 5">
        <name>FAD</name>
        <dbReference type="ChEBI" id="CHEBI:57692"/>
    </cofactor>
</comment>